<dbReference type="PANTHER" id="PTHR32305">
    <property type="match status" value="1"/>
</dbReference>
<dbReference type="NCBIfam" id="TIGR03696">
    <property type="entry name" value="Rhs_assc_core"/>
    <property type="match status" value="1"/>
</dbReference>
<evidence type="ECO:0000313" key="4">
    <source>
        <dbReference type="Proteomes" id="UP000265497"/>
    </source>
</evidence>
<proteinExistence type="predicted"/>
<dbReference type="PANTHER" id="PTHR32305:SF15">
    <property type="entry name" value="PROTEIN RHSA-RELATED"/>
    <property type="match status" value="1"/>
</dbReference>
<dbReference type="Pfam" id="PF25023">
    <property type="entry name" value="TEN_YD-shell"/>
    <property type="match status" value="1"/>
</dbReference>
<protein>
    <recommendedName>
        <fullName evidence="2">Teneurin-like YD-shell domain-containing protein</fullName>
    </recommendedName>
</protein>
<evidence type="ECO:0000313" key="3">
    <source>
        <dbReference type="EMBL" id="RIY35241.1"/>
    </source>
</evidence>
<organism evidence="3 4">
    <name type="scientific">Capnocytophaga canis</name>
    <dbReference type="NCBI Taxonomy" id="1848903"/>
    <lineage>
        <taxon>Bacteria</taxon>
        <taxon>Pseudomonadati</taxon>
        <taxon>Bacteroidota</taxon>
        <taxon>Flavobacteriia</taxon>
        <taxon>Flavobacteriales</taxon>
        <taxon>Flavobacteriaceae</taxon>
        <taxon>Capnocytophaga</taxon>
    </lineage>
</organism>
<reference evidence="3 4" key="1">
    <citation type="submission" date="2017-08" db="EMBL/GenBank/DDBJ databases">
        <title>Capnocytophaga canis 17-158 assembly.</title>
        <authorList>
            <person name="Gulvik C.A."/>
        </authorList>
    </citation>
    <scope>NUCLEOTIDE SEQUENCE [LARGE SCALE GENOMIC DNA]</scope>
    <source>
        <strain evidence="3 4">17-158</strain>
    </source>
</reference>
<dbReference type="InterPro" id="IPR022385">
    <property type="entry name" value="Rhs_assc_core"/>
</dbReference>
<dbReference type="NCBIfam" id="TIGR01643">
    <property type="entry name" value="YD_repeat_2x"/>
    <property type="match status" value="1"/>
</dbReference>
<gene>
    <name evidence="3" type="ORF">CKY20_11060</name>
</gene>
<dbReference type="InterPro" id="IPR050708">
    <property type="entry name" value="T6SS_VgrG/RHS"/>
</dbReference>
<dbReference type="InterPro" id="IPR006530">
    <property type="entry name" value="YD"/>
</dbReference>
<dbReference type="Proteomes" id="UP000265497">
    <property type="component" value="Unassembled WGS sequence"/>
</dbReference>
<evidence type="ECO:0000256" key="1">
    <source>
        <dbReference type="ARBA" id="ARBA00022737"/>
    </source>
</evidence>
<keyword evidence="1" id="KW-0677">Repeat</keyword>
<accession>A0A3A1YCH1</accession>
<dbReference type="Gene3D" id="2.180.10.10">
    <property type="entry name" value="RHS repeat-associated core"/>
    <property type="match status" value="1"/>
</dbReference>
<dbReference type="PRINTS" id="PR00394">
    <property type="entry name" value="RHSPROTEIN"/>
</dbReference>
<comment type="caution">
    <text evidence="3">The sequence shown here is derived from an EMBL/GenBank/DDBJ whole genome shotgun (WGS) entry which is preliminary data.</text>
</comment>
<evidence type="ECO:0000259" key="2">
    <source>
        <dbReference type="Pfam" id="PF25023"/>
    </source>
</evidence>
<dbReference type="AlphaFoldDB" id="A0A3A1YCH1"/>
<name>A0A3A1YCH1_9FLAO</name>
<dbReference type="InterPro" id="IPR056823">
    <property type="entry name" value="TEN-like_YD-shell"/>
</dbReference>
<feature type="domain" description="Teneurin-like YD-shell" evidence="2">
    <location>
        <begin position="7"/>
        <end position="153"/>
    </location>
</feature>
<dbReference type="EMBL" id="NSDI01000017">
    <property type="protein sequence ID" value="RIY35241.1"/>
    <property type="molecule type" value="Genomic_DNA"/>
</dbReference>
<sequence length="306" mass="34851">MRIQRPDGSVITFKYDAFGRRIEKKTARATTHFVWDGNIPLHEWKTFDYRETTDNDRITWIFQDFVPVAKLQGDKSYSIISDHIGTPLVAIDNEGVKVWERELDIYGKVRKLQGDKWFMPFLYQGQYYDVETELAYNRFRYYSPDIGAYISQDPIGLLGNNPTLYGYVFDTNTWVDILGLIIVFRGMDSENNGKPIIHSGETTNGNNAANSLGVRIGESGMSTSTTIKDIQPHRKSPDFGGTRKSSTMYSLDTDVLDKYGLIAIKDGDTHVSIKVKEGISQNELGKRLAETQSEWKKVEKEKVCTT</sequence>
<dbReference type="RefSeq" id="WP_119653130.1">
    <property type="nucleotide sequence ID" value="NZ_NSDI01000017.1"/>
</dbReference>